<protein>
    <submittedName>
        <fullName evidence="1">Uncharacterized protein</fullName>
    </submittedName>
</protein>
<evidence type="ECO:0000313" key="1">
    <source>
        <dbReference type="EMBL" id="GAA4419307.1"/>
    </source>
</evidence>
<comment type="caution">
    <text evidence="1">The sequence shown here is derived from an EMBL/GenBank/DDBJ whole genome shotgun (WGS) entry which is preliminary data.</text>
</comment>
<proteinExistence type="predicted"/>
<dbReference type="RefSeq" id="WP_345271132.1">
    <property type="nucleotide sequence ID" value="NZ_BAABHB010000018.1"/>
</dbReference>
<dbReference type="EMBL" id="BAABHB010000018">
    <property type="protein sequence ID" value="GAA4419307.1"/>
    <property type="molecule type" value="Genomic_DNA"/>
</dbReference>
<organism evidence="1 2">
    <name type="scientific">Nibrella viscosa</name>
    <dbReference type="NCBI Taxonomy" id="1084524"/>
    <lineage>
        <taxon>Bacteria</taxon>
        <taxon>Pseudomonadati</taxon>
        <taxon>Bacteroidota</taxon>
        <taxon>Cytophagia</taxon>
        <taxon>Cytophagales</taxon>
        <taxon>Spirosomataceae</taxon>
        <taxon>Nibrella</taxon>
    </lineage>
</organism>
<name>A0ABP8KYL2_9BACT</name>
<accession>A0ABP8KYL2</accession>
<dbReference type="Proteomes" id="UP001500936">
    <property type="component" value="Unassembled WGS sequence"/>
</dbReference>
<reference evidence="2" key="1">
    <citation type="journal article" date="2019" name="Int. J. Syst. Evol. Microbiol.">
        <title>The Global Catalogue of Microorganisms (GCM) 10K type strain sequencing project: providing services to taxonomists for standard genome sequencing and annotation.</title>
        <authorList>
            <consortium name="The Broad Institute Genomics Platform"/>
            <consortium name="The Broad Institute Genome Sequencing Center for Infectious Disease"/>
            <person name="Wu L."/>
            <person name="Ma J."/>
        </authorList>
    </citation>
    <scope>NUCLEOTIDE SEQUENCE [LARGE SCALE GENOMIC DNA]</scope>
    <source>
        <strain evidence="2">JCM 17925</strain>
    </source>
</reference>
<gene>
    <name evidence="1" type="ORF">GCM10023187_53490</name>
</gene>
<evidence type="ECO:0000313" key="2">
    <source>
        <dbReference type="Proteomes" id="UP001500936"/>
    </source>
</evidence>
<dbReference type="Pfam" id="PF19663">
    <property type="entry name" value="DUF6166"/>
    <property type="match status" value="1"/>
</dbReference>
<keyword evidence="2" id="KW-1185">Reference proteome</keyword>
<sequence length="140" mass="15799">MEAPEFTLEKTAFSIKGISRSLGDNHLYVDGKELTNLADSQVIRNHSPDGPAWGYGGSGPAQAALMICLHIFGNKHVAQALYQDFKQAFVARWGKNGESFEAEIDIADFLIEHRDRLKQALQQQQWDEEDAQWMNMEDSD</sequence>
<dbReference type="InterPro" id="IPR046164">
    <property type="entry name" value="DUF6166"/>
</dbReference>